<evidence type="ECO:0000313" key="2">
    <source>
        <dbReference type="Proteomes" id="UP000006002"/>
    </source>
</evidence>
<comment type="caution">
    <text evidence="1">The sequence shown here is derived from an EMBL/GenBank/DDBJ whole genome shotgun (WGS) entry which is preliminary data.</text>
</comment>
<reference evidence="1 2" key="1">
    <citation type="submission" date="2007-03" db="EMBL/GenBank/DDBJ databases">
        <authorList>
            <person name="Fulton L."/>
            <person name="Clifton S."/>
            <person name="Fulton B."/>
            <person name="Xu J."/>
            <person name="Minx P."/>
            <person name="Pepin K.H."/>
            <person name="Johnson M."/>
            <person name="Thiruvilangam P."/>
            <person name="Bhonagiri V."/>
            <person name="Nash W.E."/>
            <person name="Mardis E.R."/>
            <person name="Wilson R.K."/>
        </authorList>
    </citation>
    <scope>NUCLEOTIDE SEQUENCE [LARGE SCALE GENOMIC DNA]</scope>
    <source>
        <strain evidence="1 2">ATCC 29174</strain>
    </source>
</reference>
<reference evidence="1 2" key="2">
    <citation type="submission" date="2007-04" db="EMBL/GenBank/DDBJ databases">
        <title>Draft genome sequence of Ruminococcus obeum (ATCC 29174).</title>
        <authorList>
            <person name="Sudarsanam P."/>
            <person name="Ley R."/>
            <person name="Guruge J."/>
            <person name="Turnbaugh P.J."/>
            <person name="Mahowald M."/>
            <person name="Liep D."/>
            <person name="Gordon J."/>
        </authorList>
    </citation>
    <scope>NUCLEOTIDE SEQUENCE [LARGE SCALE GENOMIC DNA]</scope>
    <source>
        <strain evidence="1 2">ATCC 29174</strain>
    </source>
</reference>
<protein>
    <submittedName>
        <fullName evidence="1">Uncharacterized protein</fullName>
    </submittedName>
</protein>
<dbReference type="AlphaFoldDB" id="A5ZPA3"/>
<proteinExistence type="predicted"/>
<dbReference type="EMBL" id="AAVO02000002">
    <property type="protein sequence ID" value="EDM88699.1"/>
    <property type="molecule type" value="Genomic_DNA"/>
</dbReference>
<gene>
    <name evidence="1" type="ORF">RUMOBE_00820</name>
</gene>
<accession>A5ZPA3</accession>
<dbReference type="Proteomes" id="UP000006002">
    <property type="component" value="Unassembled WGS sequence"/>
</dbReference>
<sequence length="31" mass="3727">MHQEINTKIKQGMGDKNLPCLFCLREFIKKY</sequence>
<name>A5ZPA3_9FIRM</name>
<evidence type="ECO:0000313" key="1">
    <source>
        <dbReference type="EMBL" id="EDM88699.1"/>
    </source>
</evidence>
<organism evidence="1 2">
    <name type="scientific">Blautia obeum ATCC 29174</name>
    <dbReference type="NCBI Taxonomy" id="411459"/>
    <lineage>
        <taxon>Bacteria</taxon>
        <taxon>Bacillati</taxon>
        <taxon>Bacillota</taxon>
        <taxon>Clostridia</taxon>
        <taxon>Lachnospirales</taxon>
        <taxon>Lachnospiraceae</taxon>
        <taxon>Blautia</taxon>
    </lineage>
</organism>
<dbReference type="HOGENOM" id="CLU_3395342_0_0_9"/>